<dbReference type="InterPro" id="IPR051970">
    <property type="entry name" value="TEL2_Regulation"/>
</dbReference>
<evidence type="ECO:0008006" key="9">
    <source>
        <dbReference type="Google" id="ProtNLM"/>
    </source>
</evidence>
<reference evidence="7" key="1">
    <citation type="submission" date="2022-02" db="EMBL/GenBank/DDBJ databases">
        <authorList>
            <person name="Henning P.M."/>
            <person name="McCubbin A.G."/>
            <person name="Shore J.S."/>
        </authorList>
    </citation>
    <scope>NUCLEOTIDE SEQUENCE</scope>
    <source>
        <strain evidence="7">F60SS</strain>
        <tissue evidence="7">Leaves</tissue>
    </source>
</reference>
<dbReference type="GO" id="GO:0005829">
    <property type="term" value="C:cytosol"/>
    <property type="evidence" value="ECO:0007669"/>
    <property type="project" value="TreeGrafter"/>
</dbReference>
<accession>A0A9Q0F3T3</accession>
<comment type="subcellular location">
    <subcellularLocation>
        <location evidence="1">Cytoplasm</location>
    </subcellularLocation>
</comment>
<dbReference type="Gene3D" id="1.25.40.720">
    <property type="entry name" value="Telomere length regulation protein 2, C-terminal domain"/>
    <property type="match status" value="1"/>
</dbReference>
<feature type="domain" description="Telomere length regulation protein conserved" evidence="5">
    <location>
        <begin position="605"/>
        <end position="716"/>
    </location>
</feature>
<feature type="domain" description="TELO2 ARM repeat" evidence="6">
    <location>
        <begin position="265"/>
        <end position="430"/>
    </location>
</feature>
<evidence type="ECO:0000313" key="7">
    <source>
        <dbReference type="EMBL" id="KAJ4823387.1"/>
    </source>
</evidence>
<keyword evidence="3" id="KW-0963">Cytoplasm</keyword>
<dbReference type="PANTHER" id="PTHR15830:SF10">
    <property type="entry name" value="TELOMERE LENGTH REGULATION PROTEIN TEL2 HOMOLOG"/>
    <property type="match status" value="1"/>
</dbReference>
<comment type="caution">
    <text evidence="7">The sequence shown here is derived from an EMBL/GenBank/DDBJ whole genome shotgun (WGS) entry which is preliminary data.</text>
</comment>
<dbReference type="GO" id="GO:0051879">
    <property type="term" value="F:Hsp90 protein binding"/>
    <property type="evidence" value="ECO:0007669"/>
    <property type="project" value="TreeGrafter"/>
</dbReference>
<reference evidence="7" key="2">
    <citation type="journal article" date="2023" name="Plants (Basel)">
        <title>Annotation of the Turnera subulata (Passifloraceae) Draft Genome Reveals the S-Locus Evolved after the Divergence of Turneroideae from Passifloroideae in a Stepwise Manner.</title>
        <authorList>
            <person name="Henning P.M."/>
            <person name="Roalson E.H."/>
            <person name="Mir W."/>
            <person name="McCubbin A.G."/>
            <person name="Shore J.S."/>
        </authorList>
    </citation>
    <scope>NUCLEOTIDE SEQUENCE</scope>
    <source>
        <strain evidence="7">F60SS</strain>
    </source>
</reference>
<dbReference type="EMBL" id="JAKUCV010007464">
    <property type="protein sequence ID" value="KAJ4823387.1"/>
    <property type="molecule type" value="Genomic_DNA"/>
</dbReference>
<dbReference type="Pfam" id="PF25320">
    <property type="entry name" value="TELO2_ARM"/>
    <property type="match status" value="2"/>
</dbReference>
<evidence type="ECO:0000256" key="4">
    <source>
        <dbReference type="SAM" id="MobiDB-lite"/>
    </source>
</evidence>
<dbReference type="InterPro" id="IPR019337">
    <property type="entry name" value="Telomere_length_regulation_dom"/>
</dbReference>
<feature type="compositionally biased region" description="Polar residues" evidence="4">
    <location>
        <begin position="498"/>
        <end position="507"/>
    </location>
</feature>
<dbReference type="InterPro" id="IPR057348">
    <property type="entry name" value="TELO2_ARM"/>
</dbReference>
<protein>
    <recommendedName>
        <fullName evidence="9">Telomere length regulation protein conserved domain-containing protein</fullName>
    </recommendedName>
</protein>
<organism evidence="7 8">
    <name type="scientific">Turnera subulata</name>
    <dbReference type="NCBI Taxonomy" id="218843"/>
    <lineage>
        <taxon>Eukaryota</taxon>
        <taxon>Viridiplantae</taxon>
        <taxon>Streptophyta</taxon>
        <taxon>Embryophyta</taxon>
        <taxon>Tracheophyta</taxon>
        <taxon>Spermatophyta</taxon>
        <taxon>Magnoliopsida</taxon>
        <taxon>eudicotyledons</taxon>
        <taxon>Gunneridae</taxon>
        <taxon>Pentapetalae</taxon>
        <taxon>rosids</taxon>
        <taxon>fabids</taxon>
        <taxon>Malpighiales</taxon>
        <taxon>Passifloraceae</taxon>
        <taxon>Turnera</taxon>
    </lineage>
</organism>
<comment type="similarity">
    <text evidence="2">Belongs to the TEL2 family.</text>
</comment>
<keyword evidence="8" id="KW-1185">Reference proteome</keyword>
<evidence type="ECO:0000259" key="6">
    <source>
        <dbReference type="Pfam" id="PF25320"/>
    </source>
</evidence>
<dbReference type="Proteomes" id="UP001141552">
    <property type="component" value="Unassembled WGS sequence"/>
</dbReference>
<gene>
    <name evidence="7" type="ORF">Tsubulata_023429</name>
</gene>
<dbReference type="GO" id="GO:0042162">
    <property type="term" value="F:telomeric DNA binding"/>
    <property type="evidence" value="ECO:0007669"/>
    <property type="project" value="TreeGrafter"/>
</dbReference>
<evidence type="ECO:0000256" key="2">
    <source>
        <dbReference type="ARBA" id="ARBA00006133"/>
    </source>
</evidence>
<evidence type="ECO:0000259" key="5">
    <source>
        <dbReference type="Pfam" id="PF10193"/>
    </source>
</evidence>
<sequence>MEIDAKRRRELETKVLDKVGEVISAIKTATQVDQVVSALHSLAVLLFPLDSSLFIGSIDEHYRDELRNAKAPDFNERNEWWQVFYQGAAFPALARVLLLDVASNWLACFPFSVKKHLYDVFFLDGVTTEVVQTLVPCLQCKGNDSTDANAVCANTERLLVLCLVEHDGVLRIARELGGLQNEEFADAKFQPLVSRVAQIIASIPDKTRPRAPASLSSHLFFKHITSQLLLGGEESSDTLNKYDKDGTLLFIGETFSRICRRGSSDVLLSEVVPAVWRHIQRVLSSRTDPITDDMFKSDPRSWFWLTIMGAIKDHYAVERMSGHLLRQLSIEQPTDTEAYWILWILFNQIFQKQPSVRSMFVEKFLLWEVFPMCCLRWIIQFSVLECPPVANVLTRDHETHGLLETMQRLIAVWSKREFVQSASVEQQACILSIFYSNLCFIEFGRLESPTHLVRKMASSVALAFSRVIDPKNPLYLDDSCNEETIDWEFGFGKPERGTLSNPSSTERNVCETPMIRSSEQEKDLNITRMNGRGKKDKGASKTSSPFKLVDPDEIIDPATLNYDSSSDKDADDDAASQNSDDSSDSSLQPYDLTDDDTDLKRKLSQLVDVVGALRKSDDAEGVERALDVAEKLVRAAPDELTHLAGDLARTLTQVRCSDLAVDGEEESAEEKRQRALVALLVTCPFQSVETLTKLLYSPNVDVSQRIMILDVMTEAAQELATAKTSKPKIHSAPLISTISENQAWFLPSSKGTPGAGPWKEVSETGTPLNYSYRYERVLPPKPGQISKGKTRRWGLRSSNIQDNQLEWTQNKFPVYAAAFMLPVMEGFDRKRHGVDFLGRDFIVLGKLVYMLGVCMRCMSMHPEASALASPLLQMLRTREVCNHKEAFVRRAVLFAASSILVALHPSYVASALTEGNLEVSKGLEWIRTWALNVAESDVDRECYMLAMSCLQLHAEMAMQASRALESASSTVNAKHIGLPSNLTLETIKIPYSNVQL</sequence>
<dbReference type="OrthoDB" id="10258062at2759"/>
<name>A0A9Q0F3T3_9ROSI</name>
<evidence type="ECO:0000256" key="1">
    <source>
        <dbReference type="ARBA" id="ARBA00004496"/>
    </source>
</evidence>
<evidence type="ECO:0000313" key="8">
    <source>
        <dbReference type="Proteomes" id="UP001141552"/>
    </source>
</evidence>
<feature type="region of interest" description="Disordered" evidence="4">
    <location>
        <begin position="491"/>
        <end position="595"/>
    </location>
</feature>
<dbReference type="PANTHER" id="PTHR15830">
    <property type="entry name" value="TELOMERE LENGTH REGULATION PROTEIN TEL2 FAMILY MEMBER"/>
    <property type="match status" value="1"/>
</dbReference>
<proteinExistence type="inferred from homology"/>
<feature type="compositionally biased region" description="Low complexity" evidence="4">
    <location>
        <begin position="575"/>
        <end position="586"/>
    </location>
</feature>
<evidence type="ECO:0000256" key="3">
    <source>
        <dbReference type="ARBA" id="ARBA00022490"/>
    </source>
</evidence>
<dbReference type="InterPro" id="IPR038528">
    <property type="entry name" value="TEL2_C_sf"/>
</dbReference>
<dbReference type="Pfam" id="PF10193">
    <property type="entry name" value="Telomere_reg-2"/>
    <property type="match status" value="1"/>
</dbReference>
<dbReference type="AlphaFoldDB" id="A0A9Q0F3T3"/>
<dbReference type="GO" id="GO:0051083">
    <property type="term" value="P:'de novo' cotranslational protein folding"/>
    <property type="evidence" value="ECO:0007669"/>
    <property type="project" value="TreeGrafter"/>
</dbReference>
<feature type="domain" description="TELO2 ARM repeat" evidence="6">
    <location>
        <begin position="445"/>
        <end position="487"/>
    </location>
</feature>